<dbReference type="InterPro" id="IPR014720">
    <property type="entry name" value="dsRBD_dom"/>
</dbReference>
<evidence type="ECO:0000256" key="4">
    <source>
        <dbReference type="ARBA" id="ARBA00022723"/>
    </source>
</evidence>
<dbReference type="SMART" id="SM00949">
    <property type="entry name" value="PAZ"/>
    <property type="match status" value="1"/>
</dbReference>
<dbReference type="SUPFAM" id="SSF52540">
    <property type="entry name" value="P-loop containing nucleoside triphosphate hydrolases"/>
    <property type="match status" value="1"/>
</dbReference>
<dbReference type="SMART" id="SM00535">
    <property type="entry name" value="RIBOc"/>
    <property type="match status" value="2"/>
</dbReference>
<keyword evidence="7" id="KW-0378">Hydrolase</keyword>
<accession>A0AAN9T8A7</accession>
<evidence type="ECO:0000256" key="14">
    <source>
        <dbReference type="ARBA" id="ARBA00035116"/>
    </source>
</evidence>
<dbReference type="Gene3D" id="2.170.260.10">
    <property type="entry name" value="paz domain"/>
    <property type="match status" value="1"/>
</dbReference>
<dbReference type="EMBL" id="JBBCAQ010000036">
    <property type="protein sequence ID" value="KAK7576763.1"/>
    <property type="molecule type" value="Genomic_DNA"/>
</dbReference>
<dbReference type="InterPro" id="IPR003100">
    <property type="entry name" value="PAZ_dom"/>
</dbReference>
<evidence type="ECO:0000256" key="7">
    <source>
        <dbReference type="ARBA" id="ARBA00022801"/>
    </source>
</evidence>
<keyword evidence="5" id="KW-0677">Repeat</keyword>
<evidence type="ECO:0008006" key="24">
    <source>
        <dbReference type="Google" id="ProtNLM"/>
    </source>
</evidence>
<dbReference type="InterPro" id="IPR005034">
    <property type="entry name" value="Dicer_dimerisation"/>
</dbReference>
<dbReference type="GO" id="GO:0046872">
    <property type="term" value="F:metal ion binding"/>
    <property type="evidence" value="ECO:0007669"/>
    <property type="project" value="UniProtKB-KW"/>
</dbReference>
<evidence type="ECO:0000313" key="22">
    <source>
        <dbReference type="EMBL" id="KAK7576763.1"/>
    </source>
</evidence>
<dbReference type="SUPFAM" id="SSF69065">
    <property type="entry name" value="RNase III domain-like"/>
    <property type="match status" value="2"/>
</dbReference>
<dbReference type="PROSITE" id="PS50142">
    <property type="entry name" value="RNASE_3_2"/>
    <property type="match status" value="2"/>
</dbReference>
<dbReference type="FunFam" id="1.10.1520.10:FF:000005">
    <property type="entry name" value="Putative endoribonuclease dicer"/>
    <property type="match status" value="1"/>
</dbReference>
<dbReference type="FunFam" id="3.30.160.380:FF:000001">
    <property type="entry name" value="Endoribonuclease dicer-like 1"/>
    <property type="match status" value="1"/>
</dbReference>
<evidence type="ECO:0000259" key="19">
    <source>
        <dbReference type="PROSITE" id="PS51192"/>
    </source>
</evidence>
<dbReference type="PROSITE" id="PS51327">
    <property type="entry name" value="DICER_DSRBF"/>
    <property type="match status" value="1"/>
</dbReference>
<keyword evidence="6" id="KW-0547">Nucleotide-binding</keyword>
<dbReference type="GO" id="GO:0031054">
    <property type="term" value="P:pre-miRNA processing"/>
    <property type="evidence" value="ECO:0007669"/>
    <property type="project" value="InterPro"/>
</dbReference>
<dbReference type="Pfam" id="PF20931">
    <property type="entry name" value="Dicer_platform"/>
    <property type="match status" value="1"/>
</dbReference>
<dbReference type="SMART" id="SM00487">
    <property type="entry name" value="DEXDc"/>
    <property type="match status" value="1"/>
</dbReference>
<dbReference type="GO" id="GO:0004525">
    <property type="term" value="F:ribonuclease III activity"/>
    <property type="evidence" value="ECO:0007669"/>
    <property type="project" value="InterPro"/>
</dbReference>
<dbReference type="InterPro" id="IPR036389">
    <property type="entry name" value="RNase_III_sf"/>
</dbReference>
<dbReference type="InterPro" id="IPR006935">
    <property type="entry name" value="Helicase/UvrB_N"/>
</dbReference>
<comment type="similarity">
    <text evidence="14 15">Belongs to the helicase family. Dicer subfamily.</text>
</comment>
<evidence type="ECO:0000259" key="18">
    <source>
        <dbReference type="PROSITE" id="PS50142"/>
    </source>
</evidence>
<comment type="cofactor">
    <cofactor evidence="2">
        <name>Mg(2+)</name>
        <dbReference type="ChEBI" id="CHEBI:18420"/>
    </cofactor>
</comment>
<keyword evidence="13" id="KW-0464">Manganese</keyword>
<dbReference type="Pfam" id="PF00636">
    <property type="entry name" value="Ribonuclease_3"/>
    <property type="match status" value="2"/>
</dbReference>
<evidence type="ECO:0000256" key="2">
    <source>
        <dbReference type="ARBA" id="ARBA00001946"/>
    </source>
</evidence>
<evidence type="ECO:0000256" key="1">
    <source>
        <dbReference type="ARBA" id="ARBA00001936"/>
    </source>
</evidence>
<dbReference type="GO" id="GO:0004386">
    <property type="term" value="F:helicase activity"/>
    <property type="evidence" value="ECO:0007669"/>
    <property type="project" value="UniProtKB-KW"/>
</dbReference>
<proteinExistence type="inferred from homology"/>
<dbReference type="GO" id="GO:0005524">
    <property type="term" value="F:ATP binding"/>
    <property type="evidence" value="ECO:0007669"/>
    <property type="project" value="UniProtKB-KW"/>
</dbReference>
<evidence type="ECO:0000256" key="13">
    <source>
        <dbReference type="ARBA" id="ARBA00023211"/>
    </source>
</evidence>
<keyword evidence="8" id="KW-0347">Helicase</keyword>
<dbReference type="InterPro" id="IPR014001">
    <property type="entry name" value="Helicase_ATP-bd"/>
</dbReference>
<evidence type="ECO:0000256" key="12">
    <source>
        <dbReference type="ARBA" id="ARBA00023158"/>
    </source>
</evidence>
<gene>
    <name evidence="22" type="ORF">V9T40_013049</name>
</gene>
<dbReference type="Pfam" id="PF20932">
    <property type="entry name" value="Dicer_dsRBD"/>
    <property type="match status" value="1"/>
</dbReference>
<keyword evidence="9" id="KW-0067">ATP-binding</keyword>
<dbReference type="Pfam" id="PF04851">
    <property type="entry name" value="ResIII"/>
    <property type="match status" value="1"/>
</dbReference>
<dbReference type="InterPro" id="IPR027417">
    <property type="entry name" value="P-loop_NTPase"/>
</dbReference>
<evidence type="ECO:0000313" key="23">
    <source>
        <dbReference type="Proteomes" id="UP001367676"/>
    </source>
</evidence>
<dbReference type="GO" id="GO:0003723">
    <property type="term" value="F:RNA binding"/>
    <property type="evidence" value="ECO:0007669"/>
    <property type="project" value="UniProtKB-UniRule"/>
</dbReference>
<dbReference type="SMART" id="SM00490">
    <property type="entry name" value="HELICc"/>
    <property type="match status" value="1"/>
</dbReference>
<evidence type="ECO:0000256" key="11">
    <source>
        <dbReference type="ARBA" id="ARBA00022884"/>
    </source>
</evidence>
<dbReference type="Gene3D" id="3.30.160.380">
    <property type="entry name" value="Dicer dimerisation domain"/>
    <property type="match status" value="1"/>
</dbReference>
<evidence type="ECO:0000256" key="9">
    <source>
        <dbReference type="ARBA" id="ARBA00022840"/>
    </source>
</evidence>
<evidence type="ECO:0000256" key="8">
    <source>
        <dbReference type="ARBA" id="ARBA00022806"/>
    </source>
</evidence>
<dbReference type="PROSITE" id="PS51194">
    <property type="entry name" value="HELICASE_CTER"/>
    <property type="match status" value="1"/>
</dbReference>
<comment type="cofactor">
    <cofactor evidence="1">
        <name>Mn(2+)</name>
        <dbReference type="ChEBI" id="CHEBI:29035"/>
    </cofactor>
</comment>
<evidence type="ECO:0000256" key="3">
    <source>
        <dbReference type="ARBA" id="ARBA00022722"/>
    </source>
</evidence>
<keyword evidence="3" id="KW-0540">Nuclease</keyword>
<evidence type="ECO:0000256" key="15">
    <source>
        <dbReference type="PROSITE-ProRule" id="PRU00657"/>
    </source>
</evidence>
<dbReference type="InterPro" id="IPR038248">
    <property type="entry name" value="Dicer_dimer_sf"/>
</dbReference>
<feature type="domain" description="FHA" evidence="16">
    <location>
        <begin position="756"/>
        <end position="813"/>
    </location>
</feature>
<dbReference type="Gene3D" id="3.40.50.300">
    <property type="entry name" value="P-loop containing nucleotide triphosphate hydrolases"/>
    <property type="match status" value="2"/>
</dbReference>
<keyword evidence="23" id="KW-1185">Reference proteome</keyword>
<dbReference type="Proteomes" id="UP001367676">
    <property type="component" value="Unassembled WGS sequence"/>
</dbReference>
<dbReference type="CDD" id="cd00593">
    <property type="entry name" value="RIBOc"/>
    <property type="match status" value="2"/>
</dbReference>
<feature type="domain" description="RNase III" evidence="18">
    <location>
        <begin position="1361"/>
        <end position="1520"/>
    </location>
</feature>
<evidence type="ECO:0000256" key="6">
    <source>
        <dbReference type="ARBA" id="ARBA00022741"/>
    </source>
</evidence>
<dbReference type="PROSITE" id="PS50006">
    <property type="entry name" value="FHA_DOMAIN"/>
    <property type="match status" value="1"/>
</dbReference>
<dbReference type="GO" id="GO:0003677">
    <property type="term" value="F:DNA binding"/>
    <property type="evidence" value="ECO:0007669"/>
    <property type="project" value="InterPro"/>
</dbReference>
<dbReference type="InterPro" id="IPR044441">
    <property type="entry name" value="DICER_DSRM"/>
</dbReference>
<dbReference type="CDD" id="cd18034">
    <property type="entry name" value="DEXHc_dicer"/>
    <property type="match status" value="1"/>
</dbReference>
<dbReference type="InterPro" id="IPR048512">
    <property type="entry name" value="Dicer_platform"/>
</dbReference>
<feature type="domain" description="Helicase C-terminal" evidence="20">
    <location>
        <begin position="375"/>
        <end position="545"/>
    </location>
</feature>
<dbReference type="PROSITE" id="PS50137">
    <property type="entry name" value="DS_RBD"/>
    <property type="match status" value="1"/>
</dbReference>
<dbReference type="Pfam" id="PF00271">
    <property type="entry name" value="Helicase_C"/>
    <property type="match status" value="1"/>
</dbReference>
<evidence type="ECO:0000259" key="21">
    <source>
        <dbReference type="PROSITE" id="PS51327"/>
    </source>
</evidence>
<name>A0AAN9T8A7_9HEMI</name>
<keyword evidence="4" id="KW-0479">Metal-binding</keyword>
<dbReference type="PANTHER" id="PTHR14950:SF37">
    <property type="entry name" value="ENDORIBONUCLEASE DICER"/>
    <property type="match status" value="1"/>
</dbReference>
<evidence type="ECO:0000256" key="5">
    <source>
        <dbReference type="ARBA" id="ARBA00022737"/>
    </source>
</evidence>
<evidence type="ECO:0000259" key="17">
    <source>
        <dbReference type="PROSITE" id="PS50137"/>
    </source>
</evidence>
<dbReference type="PANTHER" id="PTHR14950">
    <property type="entry name" value="DICER-RELATED"/>
    <property type="match status" value="1"/>
</dbReference>
<dbReference type="InterPro" id="IPR000999">
    <property type="entry name" value="RNase_III_dom"/>
</dbReference>
<keyword evidence="11 15" id="KW-0694">RNA-binding</keyword>
<feature type="domain" description="Helicase ATP-binding" evidence="19">
    <location>
        <begin position="20"/>
        <end position="198"/>
    </location>
</feature>
<feature type="domain" description="RNase III" evidence="18">
    <location>
        <begin position="1116"/>
        <end position="1315"/>
    </location>
</feature>
<dbReference type="InterPro" id="IPR001650">
    <property type="entry name" value="Helicase_C-like"/>
</dbReference>
<dbReference type="Gene3D" id="1.10.1520.10">
    <property type="entry name" value="Ribonuclease III domain"/>
    <property type="match status" value="2"/>
</dbReference>
<dbReference type="InterPro" id="IPR000253">
    <property type="entry name" value="FHA_dom"/>
</dbReference>
<dbReference type="Pfam" id="PF03368">
    <property type="entry name" value="Dicer_dimer"/>
    <property type="match status" value="1"/>
</dbReference>
<organism evidence="22 23">
    <name type="scientific">Parthenolecanium corni</name>
    <dbReference type="NCBI Taxonomy" id="536013"/>
    <lineage>
        <taxon>Eukaryota</taxon>
        <taxon>Metazoa</taxon>
        <taxon>Ecdysozoa</taxon>
        <taxon>Arthropoda</taxon>
        <taxon>Hexapoda</taxon>
        <taxon>Insecta</taxon>
        <taxon>Pterygota</taxon>
        <taxon>Neoptera</taxon>
        <taxon>Paraneoptera</taxon>
        <taxon>Hemiptera</taxon>
        <taxon>Sternorrhyncha</taxon>
        <taxon>Coccoidea</taxon>
        <taxon>Coccidae</taxon>
        <taxon>Parthenolecanium</taxon>
    </lineage>
</organism>
<evidence type="ECO:0000259" key="16">
    <source>
        <dbReference type="PROSITE" id="PS50006"/>
    </source>
</evidence>
<dbReference type="SUPFAM" id="SSF54768">
    <property type="entry name" value="dsRNA-binding domain-like"/>
    <property type="match status" value="1"/>
</dbReference>
<evidence type="ECO:0000256" key="10">
    <source>
        <dbReference type="ARBA" id="ARBA00022842"/>
    </source>
</evidence>
<feature type="domain" description="DRBM" evidence="17">
    <location>
        <begin position="1548"/>
        <end position="1618"/>
    </location>
</feature>
<dbReference type="FunFam" id="3.40.50.300:FF:000628">
    <property type="entry name" value="Endoribonuclease Dicer"/>
    <property type="match status" value="1"/>
</dbReference>
<dbReference type="PROSITE" id="PS51192">
    <property type="entry name" value="HELICASE_ATP_BIND_1"/>
    <property type="match status" value="1"/>
</dbReference>
<protein>
    <recommendedName>
        <fullName evidence="24">Dicer-2</fullName>
    </recommendedName>
</protein>
<dbReference type="GO" id="GO:0030422">
    <property type="term" value="P:siRNA processing"/>
    <property type="evidence" value="ECO:0007669"/>
    <property type="project" value="InterPro"/>
</dbReference>
<keyword evidence="10" id="KW-0460">Magnesium</keyword>
<evidence type="ECO:0000259" key="20">
    <source>
        <dbReference type="PROSITE" id="PS51194"/>
    </source>
</evidence>
<feature type="domain" description="Dicer dsRNA-binding fold" evidence="21">
    <location>
        <begin position="568"/>
        <end position="659"/>
    </location>
</feature>
<comment type="caution">
    <text evidence="22">The sequence shown here is derived from an EMBL/GenBank/DDBJ whole genome shotgun (WGS) entry which is preliminary data.</text>
</comment>
<keyword evidence="12" id="KW-0943">RNA-mediated gene silencing</keyword>
<dbReference type="Gene3D" id="3.30.160.20">
    <property type="match status" value="1"/>
</dbReference>
<sequence>MEETPENKAPEHLRNYQAELFEIVKNKNSILFLPTGSGKTCIAIWLIKHYAADLKKPFSEGGKRTIFIVNTKELAYQQASYVRDAGNFKVRVACADEGVDHWTREQWEDLEEFEVIVLTAQTYLNALTHRYMRLEYANLLIFDECHHATKAHPMREIMKKFDTLPYGKPCPRVLGLSATILNCNKKSEPVPNQLAGLELTFRSCIITSNFTQDIKKYATKPEEVVKDFEKLKLPDELKKFIENEKEVSKNLAKCYKLKDDEIVEYLMAHKQESDDSLINVPGVNRMKLLTSAIQDIEVHCLEFGIFIGFVCCQLYVLQMYRFMFELERNQYVDLVLYFINVAQVIRKTLYDEIMKKHGTFSVKAMMESSTAKVKYLFDVLRTLKPTDKCIIFVERKMTAKALCFIVKMFARSEKVSSIKIDFITGSDCNPLRNNRELLHENKMKEKVLKNFRGNHLNVLIATNIVEEGIDVPNCGLVIMFDEVKTYRSYVQSKGRARLSTSKYIILNDVPRAQFLTRLADFRQIEESLNRFVRLKDVTDWNEDESPGQSESGEFYTTPKGASIKKENCISLIYRYCSTLPSDLFTSLVPHWWKAEAGENKICKLQLPINSPIRGMLLGPPCSNLKTSKQTVAFEAVKLLHKLGDLDDHLLPISGSANLEDIKEWVPNWEEETTLDITPSVGQDLFTSKLRLSAFLLDSRPVANEESFIHFINIKPKYDVPDVARKKFCHNLLELNYNFGIMTRKALPNLCKFPVYSDLGRCEISIQTNCEVVTLDEKQMSYVARFHKFLFLNVIRNVKKFLLFDTQSTSGYFIVPLTKREHNVDIAWKVVRQKIETTIRRPSELERETEIFSEENYLGKVVAPWYKEVENPTFYIVTNYLTGLHLHSELDNKNITYREHFENTYKISPLQPGQPLMEVRTVTKNFDSIKPRAISSSTKQKKKSNVDRQTFLPPEFVIKQTLHSVYWYKSNLLPSILHRFQQLLLAEDLRQTLVEQTGVGRLDVTIDEKEESEYFVRTVQAPLPVQHDPKIRKVGAKERRSITEKENMPDVVQDIYHCEDLSKLTVGDIKKFVDYVDQPLYNSSRARIANLDSEGSSEGYTKENGEYVIHYSAAPPLTTLKDDANSQGPNQYEILQALTLRGANDTIDLERFETLGDSLLKYLVSFAIFIREVKMNEGLLSSLKARIIGNKYLFDCAKKHGIPDYIQAATFTVERTWIPPSFCVPPYLEDNIPKLGKFSSLLKVTIPYHEQFSGKLSDESVDVIRDELKEFFKTVEDIDKSEEALCLFFLGQRKLSHKSIADVVEALIGVYLQTSGIRGAFNVMKHFGILQKEDYTALMSHKIPSAVPDEYRHKIFKTIPDYEKLERLLDYEFKDKALLLQALTHPSCLDNQLTDCYQKLEFIGDAVLDFLITSYIYEYCGKLSPGQITDLRSALVNNNTFGALTVRLSLHKFMLDHNKTLEDAIRSFVSYQKSKNFEIHGNDMMVLLNDDDTTIAEEVDVPKALGDIFESLAGAIFVDSQFDLSVVWRIYFNIMAEEIAKFCSKVPINPIRALYEMNVKVKFDNNQNKNKENEKKGDKLLVRLCVPTKNESLYFVGRGSNTASAKRAAAKLALKRLGYSEFVI</sequence>
<reference evidence="22 23" key="1">
    <citation type="submission" date="2024-03" db="EMBL/GenBank/DDBJ databases">
        <title>Adaptation during the transition from Ophiocordyceps entomopathogen to insect associate is accompanied by gene loss and intensified selection.</title>
        <authorList>
            <person name="Ward C.M."/>
            <person name="Onetto C.A."/>
            <person name="Borneman A.R."/>
        </authorList>
    </citation>
    <scope>NUCLEOTIDE SEQUENCE [LARGE SCALE GENOMIC DNA]</scope>
    <source>
        <strain evidence="22">AWRI1</strain>
        <tissue evidence="22">Single Adult Female</tissue>
    </source>
</reference>